<feature type="domain" description="RRM" evidence="5">
    <location>
        <begin position="129"/>
        <end position="210"/>
    </location>
</feature>
<dbReference type="Pfam" id="PF00076">
    <property type="entry name" value="RRM_1"/>
    <property type="match status" value="2"/>
</dbReference>
<dbReference type="OrthoDB" id="6159137at2759"/>
<dbReference type="PROSITE" id="PS50102">
    <property type="entry name" value="RRM"/>
    <property type="match status" value="2"/>
</dbReference>
<evidence type="ECO:0000256" key="4">
    <source>
        <dbReference type="SAM" id="MobiDB-lite"/>
    </source>
</evidence>
<feature type="domain" description="PABC" evidence="6">
    <location>
        <begin position="684"/>
        <end position="759"/>
    </location>
</feature>
<reference evidence="7 8" key="1">
    <citation type="journal article" date="2018" name="Mol. Biol. Evol.">
        <title>Broad Genomic Sampling Reveals a Smut Pathogenic Ancestry of the Fungal Clade Ustilaginomycotina.</title>
        <authorList>
            <person name="Kijpornyongpan T."/>
            <person name="Mondo S.J."/>
            <person name="Barry K."/>
            <person name="Sandor L."/>
            <person name="Lee J."/>
            <person name="Lipzen A."/>
            <person name="Pangilinan J."/>
            <person name="LaButti K."/>
            <person name="Hainaut M."/>
            <person name="Henrissat B."/>
            <person name="Grigoriev I.V."/>
            <person name="Spatafora J.W."/>
            <person name="Aime M.C."/>
        </authorList>
    </citation>
    <scope>NUCLEOTIDE SEQUENCE [LARGE SCALE GENOMIC DNA]</scope>
    <source>
        <strain evidence="7 8">MCA 4198</strain>
    </source>
</reference>
<dbReference type="Proteomes" id="UP000245768">
    <property type="component" value="Unassembled WGS sequence"/>
</dbReference>
<dbReference type="AlphaFoldDB" id="A0A316YU88"/>
<keyword evidence="8" id="KW-1185">Reference proteome</keyword>
<dbReference type="InParanoid" id="A0A316YU88"/>
<dbReference type="GO" id="GO:0003729">
    <property type="term" value="F:mRNA binding"/>
    <property type="evidence" value="ECO:0007669"/>
    <property type="project" value="TreeGrafter"/>
</dbReference>
<accession>A0A316YU88</accession>
<dbReference type="SUPFAM" id="SSF54928">
    <property type="entry name" value="RNA-binding domain, RBD"/>
    <property type="match status" value="2"/>
</dbReference>
<dbReference type="STRING" id="215250.A0A316YU88"/>
<feature type="region of interest" description="Disordered" evidence="4">
    <location>
        <begin position="368"/>
        <end position="420"/>
    </location>
</feature>
<evidence type="ECO:0000256" key="1">
    <source>
        <dbReference type="ARBA" id="ARBA00008557"/>
    </source>
</evidence>
<evidence type="ECO:0000259" key="5">
    <source>
        <dbReference type="PROSITE" id="PS50102"/>
    </source>
</evidence>
<feature type="region of interest" description="Disordered" evidence="4">
    <location>
        <begin position="610"/>
        <end position="643"/>
    </location>
</feature>
<feature type="region of interest" description="Disordered" evidence="4">
    <location>
        <begin position="115"/>
        <end position="136"/>
    </location>
</feature>
<dbReference type="EMBL" id="KZ819635">
    <property type="protein sequence ID" value="PWN92238.1"/>
    <property type="molecule type" value="Genomic_DNA"/>
</dbReference>
<feature type="compositionally biased region" description="Low complexity" evidence="4">
    <location>
        <begin position="400"/>
        <end position="411"/>
    </location>
</feature>
<dbReference type="PANTHER" id="PTHR48025">
    <property type="entry name" value="OS02G0815200 PROTEIN"/>
    <property type="match status" value="1"/>
</dbReference>
<evidence type="ECO:0000256" key="2">
    <source>
        <dbReference type="ARBA" id="ARBA00022884"/>
    </source>
</evidence>
<dbReference type="InterPro" id="IPR035979">
    <property type="entry name" value="RBD_domain_sf"/>
</dbReference>
<dbReference type="PANTHER" id="PTHR48025:SF1">
    <property type="entry name" value="RRM DOMAIN-CONTAINING PROTEIN"/>
    <property type="match status" value="1"/>
</dbReference>
<dbReference type="RefSeq" id="XP_025379436.1">
    <property type="nucleotide sequence ID" value="XM_025521320.1"/>
</dbReference>
<name>A0A316YU88_9BASI</name>
<dbReference type="InterPro" id="IPR036053">
    <property type="entry name" value="PABP-dom"/>
</dbReference>
<comment type="similarity">
    <text evidence="1">Belongs to the polyadenylate-binding protein type-1 family.</text>
</comment>
<feature type="compositionally biased region" description="Basic and acidic residues" evidence="4">
    <location>
        <begin position="368"/>
        <end position="380"/>
    </location>
</feature>
<dbReference type="Gene3D" id="1.10.1900.10">
    <property type="entry name" value="c-terminal domain of poly(a) binding protein"/>
    <property type="match status" value="2"/>
</dbReference>
<evidence type="ECO:0000259" key="6">
    <source>
        <dbReference type="PROSITE" id="PS51309"/>
    </source>
</evidence>
<dbReference type="SUPFAM" id="SSF63570">
    <property type="entry name" value="PABC (PABP) domain"/>
    <property type="match status" value="1"/>
</dbReference>
<feature type="domain" description="RRM" evidence="5">
    <location>
        <begin position="294"/>
        <end position="371"/>
    </location>
</feature>
<proteinExistence type="inferred from homology"/>
<dbReference type="InterPro" id="IPR012677">
    <property type="entry name" value="Nucleotide-bd_a/b_plait_sf"/>
</dbReference>
<dbReference type="InterPro" id="IPR000504">
    <property type="entry name" value="RRM_dom"/>
</dbReference>
<evidence type="ECO:0000256" key="3">
    <source>
        <dbReference type="PROSITE-ProRule" id="PRU00176"/>
    </source>
</evidence>
<feature type="region of interest" description="Disordered" evidence="4">
    <location>
        <begin position="1"/>
        <end position="44"/>
    </location>
</feature>
<feature type="region of interest" description="Disordered" evidence="4">
    <location>
        <begin position="233"/>
        <end position="270"/>
    </location>
</feature>
<dbReference type="Gene3D" id="3.30.70.330">
    <property type="match status" value="3"/>
</dbReference>
<dbReference type="InterPro" id="IPR002004">
    <property type="entry name" value="PABP_HYD_C"/>
</dbReference>
<sequence length="759" mass="80719">MASESKYAPKAQEDEPASYSNGSGPLDHSDADEQASEPLPPNPFLKEPLLYVSGLDPNVTDKELASSVFAACLPVRLNIARQVEEGARASGTVEFQTLDKAEKAYATIRNPKLSISKEEDGADPTAQAKPRLIKQLPHGTEDADVYELFRPYGALAQAQRILTNPTGHVTGFRGMALVVYYSEEDAAKAQAEMHCAEIEGKTISVSIDNVARRPNGGNHQEFSPAAQPFVPSFGAGAGNGNGRGMNATAPAFQPPLGSPSSLSSAQQQQPGPIVAVPGTNLQYSASAATYIDPCNLFCKNLDPALDSNDLFTMFKTFGRIVSARVMRDDQGVSREFGFVSYTNPDDAAKALNAMNNTMQGSKLMTVRLHEPKRVRQDKLSHKFGTQYRNSSASPHLSDEGSPTPSPGTKSPAMEKREKRGSNSYFKAAIEGNSSTVDADQLRAMSGSVRNDIVRGEFSRRVAQLPGIDQDDVEGLVTELCKLRLPDAVEALNNPPDLIKRVSDLQTSGVTLSSTSDSGVAGGAATLSVPTPGSGVASAADNISINSAAPASAKERERILKAVSGIMSAGAPVEDVTDMIVSLSKKDRAMALFNPDFLRQKVDEAKDILDITDEDESPSNATNGNGASAAAVASKSTEKSPAAHHTLASLARLPAKEIIRLATEPASAASPGLPLPKADPEVVKSTDAFIDGLQDKPIQDQKQKVGDQLYKKIKIFGIKGAPKITITLLDSEDLRSLAHLINSYPDCLKEKVELVAGQKQ</sequence>
<dbReference type="GeneID" id="37043236"/>
<dbReference type="PROSITE" id="PS51309">
    <property type="entry name" value="PABC"/>
    <property type="match status" value="1"/>
</dbReference>
<feature type="compositionally biased region" description="Low complexity" evidence="4">
    <location>
        <begin position="258"/>
        <end position="270"/>
    </location>
</feature>
<protein>
    <submittedName>
        <fullName evidence="7">Uncharacterized protein</fullName>
    </submittedName>
</protein>
<keyword evidence="2 3" id="KW-0694">RNA-binding</keyword>
<dbReference type="SMART" id="SM00360">
    <property type="entry name" value="RRM"/>
    <property type="match status" value="3"/>
</dbReference>
<dbReference type="CDD" id="cd00590">
    <property type="entry name" value="RRM_SF"/>
    <property type="match status" value="2"/>
</dbReference>
<dbReference type="GO" id="GO:0005634">
    <property type="term" value="C:nucleus"/>
    <property type="evidence" value="ECO:0007669"/>
    <property type="project" value="TreeGrafter"/>
</dbReference>
<dbReference type="InterPro" id="IPR050502">
    <property type="entry name" value="Euk_RNA-bind_prot"/>
</dbReference>
<evidence type="ECO:0000313" key="7">
    <source>
        <dbReference type="EMBL" id="PWN92238.1"/>
    </source>
</evidence>
<dbReference type="Pfam" id="PF00658">
    <property type="entry name" value="MLLE"/>
    <property type="match status" value="1"/>
</dbReference>
<gene>
    <name evidence="7" type="ORF">FA10DRAFT_266034</name>
</gene>
<feature type="compositionally biased region" description="Low complexity" evidence="4">
    <location>
        <begin position="617"/>
        <end position="634"/>
    </location>
</feature>
<evidence type="ECO:0000313" key="8">
    <source>
        <dbReference type="Proteomes" id="UP000245768"/>
    </source>
</evidence>
<organism evidence="7 8">
    <name type="scientific">Acaromyces ingoldii</name>
    <dbReference type="NCBI Taxonomy" id="215250"/>
    <lineage>
        <taxon>Eukaryota</taxon>
        <taxon>Fungi</taxon>
        <taxon>Dikarya</taxon>
        <taxon>Basidiomycota</taxon>
        <taxon>Ustilaginomycotina</taxon>
        <taxon>Exobasidiomycetes</taxon>
        <taxon>Exobasidiales</taxon>
        <taxon>Cryptobasidiaceae</taxon>
        <taxon>Acaromyces</taxon>
    </lineage>
</organism>